<dbReference type="InterPro" id="IPR008571">
    <property type="entry name" value="HerA-like"/>
</dbReference>
<dbReference type="PANTHER" id="PTHR42957:SF1">
    <property type="entry name" value="HELICASE MJ1565-RELATED"/>
    <property type="match status" value="1"/>
</dbReference>
<protein>
    <recommendedName>
        <fullName evidence="1">Helicase HerA central domain-containing protein</fullName>
    </recommendedName>
</protein>
<sequence length="550" mass="59864">MDSGPACLGRVASVAGAKVTGRLDPEVVAATSKGRGSGKGPMAEFGQLVKIVTRASLVFGVISRQWTADSEASFEAAPRMMAIDLLGETVEHSDGRMVFCRGVSVYPRLGAEIFSVTPEDLAIVYARPGGACVRVGSVTGSGGLPAYVLVDGLLGKHFAVLGTTGCGKSCAVATILRSILTHHTAGHVVILDPHNEYAPAFGAAAEVINPTNLHLPYWLMNFDELVGALVSTQGADRQTEMTILKQAVLQARRDFLGDEEEAAHATVDTPIPFRVGDVERIINNQMGRLNKAEGTLPYLRLLSRIETLRSDRRFEFMFSGLVVRDTMTDVLSRILRVPVEGKPVTVFDLSGVPSEIVDVVVSLLCRMVFDFAIWSAEAQAVPVLLVCEEAHRYVSQDGETNFALTRSAIARIAKEGRKYGVSLCLVSQRPSELSTTILSQCNTIFALRMSNEHDQEFVRRVLPDGATGLLTALPALFNGEAIAVGEGVSVPMRLGFEELSANSRPRSSTAVFSKAWKRDLIDRDFLDETIYRWRRQCREGLFADAEWEQM</sequence>
<reference evidence="2" key="1">
    <citation type="submission" date="2018-07" db="EMBL/GenBank/DDBJ databases">
        <authorList>
            <person name="Quirk P.G."/>
            <person name="Krulwich T.A."/>
        </authorList>
    </citation>
    <scope>NUCLEOTIDE SEQUENCE</scope>
</reference>
<dbReference type="InterPro" id="IPR027417">
    <property type="entry name" value="P-loop_NTPase"/>
</dbReference>
<dbReference type="EMBL" id="UIDG01000009">
    <property type="protein sequence ID" value="SUS03654.1"/>
    <property type="molecule type" value="Genomic_DNA"/>
</dbReference>
<dbReference type="InterPro" id="IPR002789">
    <property type="entry name" value="HerA_central"/>
</dbReference>
<feature type="domain" description="Helicase HerA central" evidence="1">
    <location>
        <begin position="133"/>
        <end position="368"/>
    </location>
</feature>
<evidence type="ECO:0000259" key="1">
    <source>
        <dbReference type="Pfam" id="PF01935"/>
    </source>
</evidence>
<name>A0A380T7W9_9ZZZZ</name>
<dbReference type="PANTHER" id="PTHR42957">
    <property type="entry name" value="HELICASE MJ1565-RELATED"/>
    <property type="match status" value="1"/>
</dbReference>
<gene>
    <name evidence="2" type="ORF">DF3PB_1060008</name>
</gene>
<evidence type="ECO:0000313" key="2">
    <source>
        <dbReference type="EMBL" id="SUS03654.1"/>
    </source>
</evidence>
<accession>A0A380T7W9</accession>
<dbReference type="AlphaFoldDB" id="A0A380T7W9"/>
<dbReference type="SUPFAM" id="SSF52540">
    <property type="entry name" value="P-loop containing nucleoside triphosphate hydrolases"/>
    <property type="match status" value="1"/>
</dbReference>
<organism evidence="2">
    <name type="scientific">metagenome</name>
    <dbReference type="NCBI Taxonomy" id="256318"/>
    <lineage>
        <taxon>unclassified sequences</taxon>
        <taxon>metagenomes</taxon>
    </lineage>
</organism>
<dbReference type="Gene3D" id="3.40.50.300">
    <property type="entry name" value="P-loop containing nucleotide triphosphate hydrolases"/>
    <property type="match status" value="2"/>
</dbReference>
<proteinExistence type="predicted"/>
<dbReference type="Pfam" id="PF01935">
    <property type="entry name" value="DUF87"/>
    <property type="match status" value="1"/>
</dbReference>